<gene>
    <name evidence="11" type="ORF">H4N64_16735</name>
</gene>
<dbReference type="RefSeq" id="WP_186283123.1">
    <property type="nucleotide sequence ID" value="NZ_JACMSF010000015.1"/>
</dbReference>
<protein>
    <submittedName>
        <fullName evidence="11">NAD(P)H-dependent oxidoreductase subunit E</fullName>
    </submittedName>
</protein>
<evidence type="ECO:0000256" key="9">
    <source>
        <dbReference type="SAM" id="MobiDB-lite"/>
    </source>
</evidence>
<dbReference type="SUPFAM" id="SSF52833">
    <property type="entry name" value="Thioredoxin-like"/>
    <property type="match status" value="1"/>
</dbReference>
<keyword evidence="4" id="KW-0001">2Fe-2S</keyword>
<dbReference type="InterPro" id="IPR011538">
    <property type="entry name" value="Nuo51_FMN-bd"/>
</dbReference>
<accession>A0A7X1J2W9</accession>
<dbReference type="GO" id="GO:0016491">
    <property type="term" value="F:oxidoreductase activity"/>
    <property type="evidence" value="ECO:0007669"/>
    <property type="project" value="InterPro"/>
</dbReference>
<dbReference type="Pfam" id="PF10531">
    <property type="entry name" value="SLBB"/>
    <property type="match status" value="1"/>
</dbReference>
<keyword evidence="6" id="KW-0408">Iron</keyword>
<dbReference type="Gene3D" id="3.40.50.11540">
    <property type="entry name" value="NADH-ubiquinone oxidoreductase 51kDa subunit"/>
    <property type="match status" value="1"/>
</dbReference>
<dbReference type="InterPro" id="IPR002023">
    <property type="entry name" value="NuoE-like"/>
</dbReference>
<dbReference type="FunFam" id="3.40.50.11540:FF:000001">
    <property type="entry name" value="NADH dehydrogenase [ubiquinone] flavoprotein 1, mitochondrial"/>
    <property type="match status" value="1"/>
</dbReference>
<evidence type="ECO:0000256" key="5">
    <source>
        <dbReference type="ARBA" id="ARBA00022723"/>
    </source>
</evidence>
<dbReference type="PANTHER" id="PTHR43578:SF3">
    <property type="entry name" value="NADH-QUINONE OXIDOREDUCTASE SUBUNIT F"/>
    <property type="match status" value="1"/>
</dbReference>
<dbReference type="GO" id="GO:0051537">
    <property type="term" value="F:2 iron, 2 sulfur cluster binding"/>
    <property type="evidence" value="ECO:0007669"/>
    <property type="project" value="UniProtKB-KW"/>
</dbReference>
<dbReference type="Gene3D" id="1.20.1440.230">
    <property type="entry name" value="NADH-ubiquinone oxidoreductase 51kDa subunit, iron-sulphur binding domain"/>
    <property type="match status" value="1"/>
</dbReference>
<comment type="similarity">
    <text evidence="2">Belongs to the complex I 24 kDa subunit family.</text>
</comment>
<dbReference type="Gene3D" id="1.10.10.1590">
    <property type="entry name" value="NADH-quinone oxidoreductase subunit E"/>
    <property type="match status" value="1"/>
</dbReference>
<dbReference type="PANTHER" id="PTHR43578">
    <property type="entry name" value="NADH-QUINONE OXIDOREDUCTASE SUBUNIT F"/>
    <property type="match status" value="1"/>
</dbReference>
<evidence type="ECO:0000256" key="7">
    <source>
        <dbReference type="ARBA" id="ARBA00023014"/>
    </source>
</evidence>
<dbReference type="InterPro" id="IPR019575">
    <property type="entry name" value="Nuop51_4Fe4S-bd"/>
</dbReference>
<dbReference type="GO" id="GO:0046872">
    <property type="term" value="F:metal ion binding"/>
    <property type="evidence" value="ECO:0007669"/>
    <property type="project" value="UniProtKB-KW"/>
</dbReference>
<feature type="region of interest" description="Disordered" evidence="9">
    <location>
        <begin position="170"/>
        <end position="225"/>
    </location>
</feature>
<dbReference type="Pfam" id="PF10589">
    <property type="entry name" value="NADH_4Fe-4S"/>
    <property type="match status" value="1"/>
</dbReference>
<organism evidence="11 12">
    <name type="scientific">Streptomyces cupreus</name>
    <dbReference type="NCBI Taxonomy" id="2759956"/>
    <lineage>
        <taxon>Bacteria</taxon>
        <taxon>Bacillati</taxon>
        <taxon>Actinomycetota</taxon>
        <taxon>Actinomycetes</taxon>
        <taxon>Kitasatosporales</taxon>
        <taxon>Streptomycetaceae</taxon>
        <taxon>Streptomyces</taxon>
    </lineage>
</organism>
<dbReference type="SUPFAM" id="SSF142019">
    <property type="entry name" value="Nqo1 FMN-binding domain-like"/>
    <property type="match status" value="1"/>
</dbReference>
<evidence type="ECO:0000256" key="8">
    <source>
        <dbReference type="ARBA" id="ARBA00034078"/>
    </source>
</evidence>
<evidence type="ECO:0000313" key="11">
    <source>
        <dbReference type="EMBL" id="MBC2903228.1"/>
    </source>
</evidence>
<dbReference type="GO" id="GO:0010181">
    <property type="term" value="F:FMN binding"/>
    <property type="evidence" value="ECO:0007669"/>
    <property type="project" value="InterPro"/>
</dbReference>
<evidence type="ECO:0000256" key="2">
    <source>
        <dbReference type="ARBA" id="ARBA00010643"/>
    </source>
</evidence>
<dbReference type="AlphaFoldDB" id="A0A7X1J2W9"/>
<comment type="caution">
    <text evidence="11">The sequence shown here is derived from an EMBL/GenBank/DDBJ whole genome shotgun (WGS) entry which is preliminary data.</text>
</comment>
<evidence type="ECO:0000256" key="1">
    <source>
        <dbReference type="ARBA" id="ARBA00007523"/>
    </source>
</evidence>
<dbReference type="EMBL" id="JACMSF010000015">
    <property type="protein sequence ID" value="MBC2903228.1"/>
    <property type="molecule type" value="Genomic_DNA"/>
</dbReference>
<feature type="compositionally biased region" description="Gly residues" evidence="9">
    <location>
        <begin position="194"/>
        <end position="221"/>
    </location>
</feature>
<dbReference type="PROSITE" id="PS00645">
    <property type="entry name" value="COMPLEX1_51K_2"/>
    <property type="match status" value="1"/>
</dbReference>
<keyword evidence="3" id="KW-0004">4Fe-4S</keyword>
<reference evidence="11 12" key="1">
    <citation type="submission" date="2020-08" db="EMBL/GenBank/DDBJ databases">
        <title>Streptomyces sp. PSKA01 genome sequencing and assembly.</title>
        <authorList>
            <person name="Mandal S."/>
            <person name="Maiti P.K."/>
            <person name="Das P."/>
        </authorList>
    </citation>
    <scope>NUCLEOTIDE SEQUENCE [LARGE SCALE GENOMIC DNA]</scope>
    <source>
        <strain evidence="11 12">PSKA01</strain>
    </source>
</reference>
<evidence type="ECO:0000256" key="3">
    <source>
        <dbReference type="ARBA" id="ARBA00022485"/>
    </source>
</evidence>
<keyword evidence="5" id="KW-0479">Metal-binding</keyword>
<sequence length="666" mass="69748">MDLHFGDSKPTDDERAAVDALLGPPESSWEGAARDEMRAADLRWARGGREARDRRDLLLPGLHAINDRIGWISDGALDYLCRRLTVPPAEAYGVATFYAMFSVRPRPATVLHVCTDLACAAAGAVDLCAGIEGSLGPGVSVERSPCLGLCERAPAALVVRAGVTYPARPAAHPARLGAPPLEEFEDEARSGPKRGSGGAAPSGGPGQRPGDGTGRGGGGGTPRATAVVAPATAHTAVLAAASPDSAPEEPPAAMAVPQAGEPGLTLLSRIGAVDPSSLNDYRAHGGYTALRRAFALGPAGVIREVTDSGLVGRGGAAFPTGRKWQATASRPDHPHYLVCNADESEPGTFKDRVIMEGDPYALVEAMTIAAYATGAHQGYLYLRGEYPRSLARMEHALAQARARGLLGEDILGQGYSFDIEIRRGAGAYICGEETALFNSIEGYRGEPRSKPPFPVEKGLFGKPTVENNVETLVNVLPILTMGAPAYAAIGTARSTGPKLFCVSGSVERPGIYELPFGATLGELLELAGVRDGLRAVLLGGAAGGFVRPDEMDIPLTFEGTREAGTTLGSGVVMAFDDTVPLPRLLLRIAEFFRDESCGQCVPCRVGTVRQEEALHRIAERTGAAAADDIALLREVGRAMRDASICGLGQTAWNAVESAIDRLGAYE</sequence>
<dbReference type="InterPro" id="IPR037225">
    <property type="entry name" value="Nuo51_FMN-bd_sf"/>
</dbReference>
<dbReference type="PROSITE" id="PS01099">
    <property type="entry name" value="COMPLEX1_24K"/>
    <property type="match status" value="1"/>
</dbReference>
<dbReference type="Gene3D" id="3.40.30.10">
    <property type="entry name" value="Glutaredoxin"/>
    <property type="match status" value="1"/>
</dbReference>
<dbReference type="SMART" id="SM00928">
    <property type="entry name" value="NADH_4Fe-4S"/>
    <property type="match status" value="1"/>
</dbReference>
<comment type="similarity">
    <text evidence="1">Belongs to the complex I 51 kDa subunit family.</text>
</comment>
<evidence type="ECO:0000256" key="6">
    <source>
        <dbReference type="ARBA" id="ARBA00023004"/>
    </source>
</evidence>
<dbReference type="SUPFAM" id="SSF142984">
    <property type="entry name" value="Nqo1 middle domain-like"/>
    <property type="match status" value="1"/>
</dbReference>
<name>A0A7X1J2W9_9ACTN</name>
<proteinExistence type="inferred from homology"/>
<dbReference type="InterPro" id="IPR041921">
    <property type="entry name" value="NuoE_N"/>
</dbReference>
<dbReference type="InterPro" id="IPR037207">
    <property type="entry name" value="Nuop51_4Fe4S-bd_sf"/>
</dbReference>
<dbReference type="Gene3D" id="6.10.250.1450">
    <property type="match status" value="1"/>
</dbReference>
<dbReference type="InterPro" id="IPR019554">
    <property type="entry name" value="Soluble_ligand-bd"/>
</dbReference>
<dbReference type="Pfam" id="PF01512">
    <property type="entry name" value="Complex1_51K"/>
    <property type="match status" value="1"/>
</dbReference>
<dbReference type="GO" id="GO:0051539">
    <property type="term" value="F:4 iron, 4 sulfur cluster binding"/>
    <property type="evidence" value="ECO:0007669"/>
    <property type="project" value="UniProtKB-KW"/>
</dbReference>
<dbReference type="InterPro" id="IPR036249">
    <property type="entry name" value="Thioredoxin-like_sf"/>
</dbReference>
<dbReference type="Pfam" id="PF01257">
    <property type="entry name" value="2Fe-2S_thioredx"/>
    <property type="match status" value="1"/>
</dbReference>
<evidence type="ECO:0000256" key="4">
    <source>
        <dbReference type="ARBA" id="ARBA00022714"/>
    </source>
</evidence>
<dbReference type="GO" id="GO:0008137">
    <property type="term" value="F:NADH dehydrogenase (ubiquinone) activity"/>
    <property type="evidence" value="ECO:0007669"/>
    <property type="project" value="InterPro"/>
</dbReference>
<dbReference type="Proteomes" id="UP000584670">
    <property type="component" value="Unassembled WGS sequence"/>
</dbReference>
<dbReference type="SUPFAM" id="SSF140490">
    <property type="entry name" value="Nqo1C-terminal domain-like"/>
    <property type="match status" value="1"/>
</dbReference>
<feature type="domain" description="NADH-ubiquinone oxidoreductase 51kDa subunit iron-sulphur binding" evidence="10">
    <location>
        <begin position="582"/>
        <end position="629"/>
    </location>
</feature>
<evidence type="ECO:0000313" key="12">
    <source>
        <dbReference type="Proteomes" id="UP000584670"/>
    </source>
</evidence>
<dbReference type="Gene3D" id="3.10.20.600">
    <property type="match status" value="1"/>
</dbReference>
<evidence type="ECO:0000259" key="10">
    <source>
        <dbReference type="SMART" id="SM00928"/>
    </source>
</evidence>
<dbReference type="InterPro" id="IPR001949">
    <property type="entry name" value="NADH-UbQ_OxRdtase_51kDa_CS"/>
</dbReference>
<keyword evidence="12" id="KW-1185">Reference proteome</keyword>
<keyword evidence="7" id="KW-0411">Iron-sulfur</keyword>
<comment type="cofactor">
    <cofactor evidence="8">
        <name>[2Fe-2S] cluster</name>
        <dbReference type="ChEBI" id="CHEBI:190135"/>
    </cofactor>
</comment>